<feature type="signal peptide" evidence="11">
    <location>
        <begin position="1"/>
        <end position="15"/>
    </location>
</feature>
<evidence type="ECO:0000256" key="7">
    <source>
        <dbReference type="ARBA" id="ARBA00023295"/>
    </source>
</evidence>
<dbReference type="GO" id="GO:0004560">
    <property type="term" value="F:alpha-L-fucosidase activity"/>
    <property type="evidence" value="ECO:0007669"/>
    <property type="project" value="UniProtKB-EC"/>
</dbReference>
<dbReference type="InterPro" id="IPR031919">
    <property type="entry name" value="Fucosidase_C"/>
</dbReference>
<feature type="domain" description="Glycoside hydrolase family 29 N-terminal" evidence="12">
    <location>
        <begin position="13"/>
        <end position="352"/>
    </location>
</feature>
<dbReference type="Pfam" id="PF01120">
    <property type="entry name" value="Alpha_L_fucos"/>
    <property type="match status" value="1"/>
</dbReference>
<dbReference type="InterPro" id="IPR000933">
    <property type="entry name" value="Glyco_hydro_29"/>
</dbReference>
<sequence>MKLALLLSLLGVAAANYEPTWDSIDSRPLPEWFDEAKIGIFVHWGVFSVPGFGSEWFWKHWQDDLKQNKTSPYTKLMAENYRPGFAYHDFGTEFTAELFDPDKWAELFHNAGAKYVVLTSKHHDGFTLWPSKYSFGWNSKDIGSHRDLVGELADSVRQYTDMRFGLYHSLYEWFNPLWLQDKENNLTTQEFALGKILPEMKELVEAYKPEIVWSDGEWEAPDTYWNSTHFLAWLYNDSPVRETVLVNDRWGSDTHGKHGGFFNWADKFNPGVLLEHKWENAMSLDRNSWGYRRTIQVSEVYTVQELIKEIVETVSCGGNILINVGPTKEGTIIPIFQERLLQLGNWLKINGDAIYSSKPWTFQNETEQAGVWYTQREGYVYASVLQWPENDLLVLHRPQVGPNNQILILGAGDASIVKWHAIDDRIDVTLPRMSRVSAPWPWVLKLTDVTN</sequence>
<evidence type="ECO:0000313" key="14">
    <source>
        <dbReference type="EMBL" id="CAB3384159.1"/>
    </source>
</evidence>
<gene>
    <name evidence="14" type="ORF">CLODIP_2_CD11175</name>
</gene>
<dbReference type="PANTHER" id="PTHR10030">
    <property type="entry name" value="ALPHA-L-FUCOSIDASE"/>
    <property type="match status" value="1"/>
</dbReference>
<evidence type="ECO:0000313" key="15">
    <source>
        <dbReference type="Proteomes" id="UP000494165"/>
    </source>
</evidence>
<keyword evidence="4 11" id="KW-0732">Signal</keyword>
<name>A0A8S1DP13_9INSE</name>
<feature type="chain" id="PRO_5035718976" description="Putative alpha-L-fucosidase" evidence="11">
    <location>
        <begin position="16"/>
        <end position="451"/>
    </location>
</feature>
<evidence type="ECO:0000256" key="2">
    <source>
        <dbReference type="ARBA" id="ARBA00007951"/>
    </source>
</evidence>
<feature type="domain" description="Alpha-L-fucosidase C-terminal" evidence="13">
    <location>
        <begin position="363"/>
        <end position="447"/>
    </location>
</feature>
<keyword evidence="5 10" id="KW-0378">Hydrolase</keyword>
<evidence type="ECO:0000256" key="9">
    <source>
        <dbReference type="ARBA" id="ARBA00081661"/>
    </source>
</evidence>
<dbReference type="InterPro" id="IPR017853">
    <property type="entry name" value="GH"/>
</dbReference>
<proteinExistence type="inferred from homology"/>
<dbReference type="Gene3D" id="2.60.40.1180">
    <property type="entry name" value="Golgi alpha-mannosidase II"/>
    <property type="match status" value="1"/>
</dbReference>
<reference evidence="14 15" key="1">
    <citation type="submission" date="2020-04" db="EMBL/GenBank/DDBJ databases">
        <authorList>
            <person name="Alioto T."/>
            <person name="Alioto T."/>
            <person name="Gomez Garrido J."/>
        </authorList>
    </citation>
    <scope>NUCLEOTIDE SEQUENCE [LARGE SCALE GENOMIC DNA]</scope>
</reference>
<dbReference type="PIRSF" id="PIRSF001092">
    <property type="entry name" value="Alpha-L-fucosidase"/>
    <property type="match status" value="1"/>
</dbReference>
<dbReference type="GO" id="GO:0016139">
    <property type="term" value="P:glycoside catabolic process"/>
    <property type="evidence" value="ECO:0007669"/>
    <property type="project" value="TreeGrafter"/>
</dbReference>
<dbReference type="GO" id="GO:0005764">
    <property type="term" value="C:lysosome"/>
    <property type="evidence" value="ECO:0007669"/>
    <property type="project" value="TreeGrafter"/>
</dbReference>
<dbReference type="PANTHER" id="PTHR10030:SF37">
    <property type="entry name" value="ALPHA-L-FUCOSIDASE-RELATED"/>
    <property type="match status" value="1"/>
</dbReference>
<evidence type="ECO:0000256" key="4">
    <source>
        <dbReference type="ARBA" id="ARBA00022729"/>
    </source>
</evidence>
<dbReference type="FunFam" id="3.20.20.80:FF:000027">
    <property type="entry name" value="Alpha-L-fucosidase"/>
    <property type="match status" value="1"/>
</dbReference>
<comment type="similarity">
    <text evidence="2 10">Belongs to the glycosyl hydrolase 29 family.</text>
</comment>
<keyword evidence="6" id="KW-0325">Glycoprotein</keyword>
<dbReference type="InterPro" id="IPR057739">
    <property type="entry name" value="Glyco_hydro_29_N"/>
</dbReference>
<evidence type="ECO:0000256" key="3">
    <source>
        <dbReference type="ARBA" id="ARBA00012662"/>
    </source>
</evidence>
<comment type="function">
    <text evidence="1">Alpha-L-fucosidase is responsible for hydrolyzing the alpha-1,6-linked fucose joined to the reducing-end N-acetylglucosamine of the carbohydrate moieties of glycoproteins.</text>
</comment>
<keyword evidence="15" id="KW-1185">Reference proteome</keyword>
<accession>A0A8S1DP13</accession>
<evidence type="ECO:0000256" key="1">
    <source>
        <dbReference type="ARBA" id="ARBA00004071"/>
    </source>
</evidence>
<dbReference type="GO" id="GO:0006004">
    <property type="term" value="P:fucose metabolic process"/>
    <property type="evidence" value="ECO:0007669"/>
    <property type="project" value="InterPro"/>
</dbReference>
<dbReference type="PRINTS" id="PR00741">
    <property type="entry name" value="GLHYDRLASE29"/>
</dbReference>
<dbReference type="AlphaFoldDB" id="A0A8S1DP13"/>
<dbReference type="SMART" id="SM00812">
    <property type="entry name" value="Alpha_L_fucos"/>
    <property type="match status" value="1"/>
</dbReference>
<dbReference type="InterPro" id="IPR016286">
    <property type="entry name" value="FUC_metazoa-typ"/>
</dbReference>
<evidence type="ECO:0000256" key="11">
    <source>
        <dbReference type="SAM" id="SignalP"/>
    </source>
</evidence>
<dbReference type="SUPFAM" id="SSF51445">
    <property type="entry name" value="(Trans)glycosidases"/>
    <property type="match status" value="1"/>
</dbReference>
<protein>
    <recommendedName>
        <fullName evidence="8">Putative alpha-L-fucosidase</fullName>
        <ecNumber evidence="3">3.2.1.51</ecNumber>
    </recommendedName>
    <alternativeName>
        <fullName evidence="9">Alpha-L-fucoside fucohydrolase</fullName>
    </alternativeName>
</protein>
<evidence type="ECO:0000256" key="5">
    <source>
        <dbReference type="ARBA" id="ARBA00022801"/>
    </source>
</evidence>
<dbReference type="EMBL" id="CADEPI010000339">
    <property type="protein sequence ID" value="CAB3384159.1"/>
    <property type="molecule type" value="Genomic_DNA"/>
</dbReference>
<dbReference type="InterPro" id="IPR013780">
    <property type="entry name" value="Glyco_hydro_b"/>
</dbReference>
<evidence type="ECO:0000259" key="12">
    <source>
        <dbReference type="Pfam" id="PF01120"/>
    </source>
</evidence>
<evidence type="ECO:0000259" key="13">
    <source>
        <dbReference type="Pfam" id="PF16757"/>
    </source>
</evidence>
<keyword evidence="7 10" id="KW-0326">Glycosidase</keyword>
<dbReference type="Pfam" id="PF16757">
    <property type="entry name" value="Fucosidase_C"/>
    <property type="match status" value="1"/>
</dbReference>
<evidence type="ECO:0000256" key="10">
    <source>
        <dbReference type="PIRNR" id="PIRNR001092"/>
    </source>
</evidence>
<dbReference type="Gene3D" id="3.20.20.80">
    <property type="entry name" value="Glycosidases"/>
    <property type="match status" value="1"/>
</dbReference>
<evidence type="ECO:0000256" key="8">
    <source>
        <dbReference type="ARBA" id="ARBA00074133"/>
    </source>
</evidence>
<dbReference type="OrthoDB" id="6039950at2759"/>
<dbReference type="Proteomes" id="UP000494165">
    <property type="component" value="Unassembled WGS sequence"/>
</dbReference>
<comment type="caution">
    <text evidence="14">The sequence shown here is derived from an EMBL/GenBank/DDBJ whole genome shotgun (WGS) entry which is preliminary data.</text>
</comment>
<evidence type="ECO:0000256" key="6">
    <source>
        <dbReference type="ARBA" id="ARBA00023180"/>
    </source>
</evidence>
<organism evidence="14 15">
    <name type="scientific">Cloeon dipterum</name>
    <dbReference type="NCBI Taxonomy" id="197152"/>
    <lineage>
        <taxon>Eukaryota</taxon>
        <taxon>Metazoa</taxon>
        <taxon>Ecdysozoa</taxon>
        <taxon>Arthropoda</taxon>
        <taxon>Hexapoda</taxon>
        <taxon>Insecta</taxon>
        <taxon>Pterygota</taxon>
        <taxon>Palaeoptera</taxon>
        <taxon>Ephemeroptera</taxon>
        <taxon>Pisciforma</taxon>
        <taxon>Baetidae</taxon>
        <taxon>Cloeon</taxon>
    </lineage>
</organism>
<dbReference type="EC" id="3.2.1.51" evidence="3"/>